<dbReference type="Proteomes" id="UP000187203">
    <property type="component" value="Unassembled WGS sequence"/>
</dbReference>
<organism evidence="3 4">
    <name type="scientific">Corchorus olitorius</name>
    <dbReference type="NCBI Taxonomy" id="93759"/>
    <lineage>
        <taxon>Eukaryota</taxon>
        <taxon>Viridiplantae</taxon>
        <taxon>Streptophyta</taxon>
        <taxon>Embryophyta</taxon>
        <taxon>Tracheophyta</taxon>
        <taxon>Spermatophyta</taxon>
        <taxon>Magnoliopsida</taxon>
        <taxon>eudicotyledons</taxon>
        <taxon>Gunneridae</taxon>
        <taxon>Pentapetalae</taxon>
        <taxon>rosids</taxon>
        <taxon>malvids</taxon>
        <taxon>Malvales</taxon>
        <taxon>Malvaceae</taxon>
        <taxon>Grewioideae</taxon>
        <taxon>Apeibeae</taxon>
        <taxon>Corchorus</taxon>
    </lineage>
</organism>
<sequence>MGEGISTRTQKELAQLQQRHVELSAKVDIGLNQLRSEKSLLKTEIQTKSEQLRSEIEKVSLDLKQFIVECFQKPPAQIDLSSPSKAPGMLGAANFPSTSMSSSDDFPKSNENTRSYTKHLRIEYPHF</sequence>
<dbReference type="EMBL" id="AWUE01020386">
    <property type="protein sequence ID" value="OMO68482.1"/>
    <property type="molecule type" value="Genomic_DNA"/>
</dbReference>
<feature type="region of interest" description="Disordered" evidence="2">
    <location>
        <begin position="79"/>
        <end position="127"/>
    </location>
</feature>
<proteinExistence type="predicted"/>
<evidence type="ECO:0000256" key="2">
    <source>
        <dbReference type="SAM" id="MobiDB-lite"/>
    </source>
</evidence>
<gene>
    <name evidence="3" type="ORF">COLO4_29634</name>
</gene>
<evidence type="ECO:0000313" key="3">
    <source>
        <dbReference type="EMBL" id="OMO68482.1"/>
    </source>
</evidence>
<accession>A0A1R3HDR9</accession>
<feature type="compositionally biased region" description="Polar residues" evidence="2">
    <location>
        <begin position="95"/>
        <end position="115"/>
    </location>
</feature>
<name>A0A1R3HDR9_9ROSI</name>
<comment type="caution">
    <text evidence="3">The sequence shown here is derived from an EMBL/GenBank/DDBJ whole genome shotgun (WGS) entry which is preliminary data.</text>
</comment>
<keyword evidence="1" id="KW-0175">Coiled coil</keyword>
<reference evidence="4" key="1">
    <citation type="submission" date="2013-09" db="EMBL/GenBank/DDBJ databases">
        <title>Corchorus olitorius genome sequencing.</title>
        <authorList>
            <person name="Alam M."/>
            <person name="Haque M.S."/>
            <person name="Islam M.S."/>
            <person name="Emdad E.M."/>
            <person name="Islam M.M."/>
            <person name="Ahmed B."/>
            <person name="Halim A."/>
            <person name="Hossen Q.M.M."/>
            <person name="Hossain M.Z."/>
            <person name="Ahmed R."/>
            <person name="Khan M.M."/>
            <person name="Islam R."/>
            <person name="Rashid M.M."/>
            <person name="Khan S.A."/>
            <person name="Rahman M.S."/>
            <person name="Alam M."/>
            <person name="Yahiya A.S."/>
            <person name="Khan M.S."/>
            <person name="Azam M.S."/>
            <person name="Haque T."/>
            <person name="Lashkar M.Z.H."/>
            <person name="Akhand A.I."/>
            <person name="Morshed G."/>
            <person name="Roy S."/>
            <person name="Uddin K.S."/>
            <person name="Rabeya T."/>
            <person name="Hossain A.S."/>
            <person name="Chowdhury A."/>
            <person name="Snigdha A.R."/>
            <person name="Mortoza M.S."/>
            <person name="Matin S.A."/>
            <person name="Hoque S.M.E."/>
            <person name="Islam M.K."/>
            <person name="Roy D.K."/>
            <person name="Haider R."/>
            <person name="Moosa M.M."/>
            <person name="Elias S.M."/>
            <person name="Hasan A.M."/>
            <person name="Jahan S."/>
            <person name="Shafiuddin M."/>
            <person name="Mahmood N."/>
            <person name="Shommy N.S."/>
        </authorList>
    </citation>
    <scope>NUCLEOTIDE SEQUENCE [LARGE SCALE GENOMIC DNA]</scope>
    <source>
        <strain evidence="4">cv. O-4</strain>
    </source>
</reference>
<evidence type="ECO:0000256" key="1">
    <source>
        <dbReference type="SAM" id="Coils"/>
    </source>
</evidence>
<protein>
    <submittedName>
        <fullName evidence="3">Uncharacterized protein</fullName>
    </submittedName>
</protein>
<evidence type="ECO:0000313" key="4">
    <source>
        <dbReference type="Proteomes" id="UP000187203"/>
    </source>
</evidence>
<dbReference type="AlphaFoldDB" id="A0A1R3HDR9"/>
<feature type="coiled-coil region" evidence="1">
    <location>
        <begin position="6"/>
        <end position="51"/>
    </location>
</feature>
<keyword evidence="4" id="KW-1185">Reference proteome</keyword>